<keyword evidence="8 12" id="KW-0406">Ion transport</keyword>
<keyword evidence="7" id="KW-0915">Sodium</keyword>
<name>A0A834MJ14_RHYFE</name>
<evidence type="ECO:0000256" key="2">
    <source>
        <dbReference type="ARBA" id="ARBA00007193"/>
    </source>
</evidence>
<keyword evidence="6 13" id="KW-1133">Transmembrane helix</keyword>
<dbReference type="Gene3D" id="1.10.287.770">
    <property type="entry name" value="YojJ-like"/>
    <property type="match status" value="1"/>
</dbReference>
<dbReference type="OrthoDB" id="8188903at2759"/>
<dbReference type="GO" id="GO:0015280">
    <property type="term" value="F:ligand-gated sodium channel activity"/>
    <property type="evidence" value="ECO:0007669"/>
    <property type="project" value="TreeGrafter"/>
</dbReference>
<evidence type="ECO:0000313" key="15">
    <source>
        <dbReference type="Proteomes" id="UP000625711"/>
    </source>
</evidence>
<reference evidence="14" key="1">
    <citation type="submission" date="2020-08" db="EMBL/GenBank/DDBJ databases">
        <title>Genome sequencing and assembly of the red palm weevil Rhynchophorus ferrugineus.</title>
        <authorList>
            <person name="Dias G.B."/>
            <person name="Bergman C.M."/>
            <person name="Manee M."/>
        </authorList>
    </citation>
    <scope>NUCLEOTIDE SEQUENCE</scope>
    <source>
        <strain evidence="14">AA-2017</strain>
        <tissue evidence="14">Whole larva</tissue>
    </source>
</reference>
<sequence length="427" mass="48656">MDETSSHIATKFKNYLLNANLHSLKYIGNDSYHIISRLFWIGIFGGSIYGLTQTLSSVYADYNTVSFLTETTYLDWNTTFPAITVCQISGNDFNLSQEAIGNEDPTSLEFFVMDILFFTGTCYSCQTQCEACSRVNISNVVSKLRKPCHKVLDVCSWNGNNFDCCEKFLPLDTEYGQCFSLNSMHTSQSGIINSEFLMNRVTGPGELTIKSKQDIRVYYHAPEDVPFINSDSNFRKDVLKGEYYEILLNVIEIENSKQVHSLSVENRECRFPEELPVNFKVHKLYSYSTCMVQCHAENHIRLCNCTHHLMPVYNTERYCDIEGLKCLTDHFEIVNRIHAKGYNKPGLICECLPSCTEPEYTIVSDLKKTYNQTTGITIKLQALPTLRFKRVVVKDIMDLVVSVGGVVGLFFGASLISVVEMIYFMYL</sequence>
<evidence type="ECO:0000256" key="12">
    <source>
        <dbReference type="RuleBase" id="RU000679"/>
    </source>
</evidence>
<feature type="transmembrane region" description="Helical" evidence="13">
    <location>
        <begin position="399"/>
        <end position="426"/>
    </location>
</feature>
<keyword evidence="3 12" id="KW-0813">Transport</keyword>
<dbReference type="Gene3D" id="2.60.470.10">
    <property type="entry name" value="Acid-sensing ion channels like domains"/>
    <property type="match status" value="1"/>
</dbReference>
<dbReference type="EMBL" id="JAACXV010000318">
    <property type="protein sequence ID" value="KAF7280154.1"/>
    <property type="molecule type" value="Genomic_DNA"/>
</dbReference>
<keyword evidence="10 12" id="KW-0739">Sodium transport</keyword>
<evidence type="ECO:0000256" key="5">
    <source>
        <dbReference type="ARBA" id="ARBA00022692"/>
    </source>
</evidence>
<gene>
    <name evidence="14" type="ORF">GWI33_006330</name>
</gene>
<dbReference type="GO" id="GO:0005886">
    <property type="term" value="C:plasma membrane"/>
    <property type="evidence" value="ECO:0007669"/>
    <property type="project" value="TreeGrafter"/>
</dbReference>
<keyword evidence="4 12" id="KW-0894">Sodium channel</keyword>
<dbReference type="InterPro" id="IPR001873">
    <property type="entry name" value="ENaC"/>
</dbReference>
<comment type="caution">
    <text evidence="14">The sequence shown here is derived from an EMBL/GenBank/DDBJ whole genome shotgun (WGS) entry which is preliminary data.</text>
</comment>
<dbReference type="Pfam" id="PF00858">
    <property type="entry name" value="ASC"/>
    <property type="match status" value="1"/>
</dbReference>
<organism evidence="14 15">
    <name type="scientific">Rhynchophorus ferrugineus</name>
    <name type="common">Red palm weevil</name>
    <name type="synonym">Curculio ferrugineus</name>
    <dbReference type="NCBI Taxonomy" id="354439"/>
    <lineage>
        <taxon>Eukaryota</taxon>
        <taxon>Metazoa</taxon>
        <taxon>Ecdysozoa</taxon>
        <taxon>Arthropoda</taxon>
        <taxon>Hexapoda</taxon>
        <taxon>Insecta</taxon>
        <taxon>Pterygota</taxon>
        <taxon>Neoptera</taxon>
        <taxon>Endopterygota</taxon>
        <taxon>Coleoptera</taxon>
        <taxon>Polyphaga</taxon>
        <taxon>Cucujiformia</taxon>
        <taxon>Curculionidae</taxon>
        <taxon>Dryophthorinae</taxon>
        <taxon>Rhynchophorus</taxon>
    </lineage>
</organism>
<evidence type="ECO:0000256" key="13">
    <source>
        <dbReference type="SAM" id="Phobius"/>
    </source>
</evidence>
<evidence type="ECO:0000256" key="4">
    <source>
        <dbReference type="ARBA" id="ARBA00022461"/>
    </source>
</evidence>
<keyword evidence="11 12" id="KW-0407">Ion channel</keyword>
<dbReference type="PANTHER" id="PTHR11690:SF184">
    <property type="entry name" value="PICKPOCKET 31"/>
    <property type="match status" value="1"/>
</dbReference>
<dbReference type="Proteomes" id="UP000625711">
    <property type="component" value="Unassembled WGS sequence"/>
</dbReference>
<evidence type="ECO:0000313" key="14">
    <source>
        <dbReference type="EMBL" id="KAF7280154.1"/>
    </source>
</evidence>
<evidence type="ECO:0000256" key="1">
    <source>
        <dbReference type="ARBA" id="ARBA00004141"/>
    </source>
</evidence>
<evidence type="ECO:0000256" key="10">
    <source>
        <dbReference type="ARBA" id="ARBA00023201"/>
    </source>
</evidence>
<evidence type="ECO:0000256" key="3">
    <source>
        <dbReference type="ARBA" id="ARBA00022448"/>
    </source>
</evidence>
<evidence type="ECO:0000256" key="9">
    <source>
        <dbReference type="ARBA" id="ARBA00023136"/>
    </source>
</evidence>
<dbReference type="PRINTS" id="PR01078">
    <property type="entry name" value="AMINACHANNEL"/>
</dbReference>
<evidence type="ECO:0000256" key="6">
    <source>
        <dbReference type="ARBA" id="ARBA00022989"/>
    </source>
</evidence>
<keyword evidence="15" id="KW-1185">Reference proteome</keyword>
<evidence type="ECO:0000256" key="7">
    <source>
        <dbReference type="ARBA" id="ARBA00023053"/>
    </source>
</evidence>
<evidence type="ECO:0000256" key="8">
    <source>
        <dbReference type="ARBA" id="ARBA00023065"/>
    </source>
</evidence>
<comment type="subcellular location">
    <subcellularLocation>
        <location evidence="1">Membrane</location>
        <topology evidence="1">Multi-pass membrane protein</topology>
    </subcellularLocation>
</comment>
<dbReference type="AlphaFoldDB" id="A0A834MJ14"/>
<protein>
    <submittedName>
        <fullName evidence="14">Uncharacterized protein</fullName>
    </submittedName>
</protein>
<accession>A0A834MJ14</accession>
<keyword evidence="9 13" id="KW-0472">Membrane</keyword>
<evidence type="ECO:0000256" key="11">
    <source>
        <dbReference type="ARBA" id="ARBA00023303"/>
    </source>
</evidence>
<keyword evidence="5 12" id="KW-0812">Transmembrane</keyword>
<comment type="similarity">
    <text evidence="2 12">Belongs to the amiloride-sensitive sodium channel (TC 1.A.6) family.</text>
</comment>
<proteinExistence type="inferred from homology"/>
<dbReference type="PANTHER" id="PTHR11690">
    <property type="entry name" value="AMILORIDE-SENSITIVE SODIUM CHANNEL-RELATED"/>
    <property type="match status" value="1"/>
</dbReference>